<proteinExistence type="predicted"/>
<feature type="compositionally biased region" description="Acidic residues" evidence="2">
    <location>
        <begin position="117"/>
        <end position="126"/>
    </location>
</feature>
<keyword evidence="4" id="KW-1185">Reference proteome</keyword>
<keyword evidence="1" id="KW-0175">Coiled coil</keyword>
<dbReference type="Proteomes" id="UP000037904">
    <property type="component" value="Unassembled WGS sequence"/>
</dbReference>
<protein>
    <submittedName>
        <fullName evidence="3">Uncharacterized protein</fullName>
    </submittedName>
</protein>
<dbReference type="OrthoDB" id="5324651at2759"/>
<dbReference type="EMBL" id="JXCE01001348">
    <property type="protein sequence ID" value="KPA35246.1"/>
    <property type="molecule type" value="Genomic_DNA"/>
</dbReference>
<evidence type="ECO:0000313" key="4">
    <source>
        <dbReference type="Proteomes" id="UP000037904"/>
    </source>
</evidence>
<name>A0A0M9ELR3_FUSLA</name>
<evidence type="ECO:0000256" key="2">
    <source>
        <dbReference type="SAM" id="MobiDB-lite"/>
    </source>
</evidence>
<feature type="coiled-coil region" evidence="1">
    <location>
        <begin position="298"/>
        <end position="325"/>
    </location>
</feature>
<feature type="compositionally biased region" description="Polar residues" evidence="2">
    <location>
        <begin position="139"/>
        <end position="148"/>
    </location>
</feature>
<dbReference type="AlphaFoldDB" id="A0A0M9ELR3"/>
<feature type="region of interest" description="Disordered" evidence="2">
    <location>
        <begin position="58"/>
        <end position="88"/>
    </location>
</feature>
<gene>
    <name evidence="3" type="ORF">FLAG1_12074</name>
</gene>
<feature type="region of interest" description="Disordered" evidence="2">
    <location>
        <begin position="117"/>
        <end position="178"/>
    </location>
</feature>
<evidence type="ECO:0000256" key="1">
    <source>
        <dbReference type="SAM" id="Coils"/>
    </source>
</evidence>
<evidence type="ECO:0000313" key="3">
    <source>
        <dbReference type="EMBL" id="KPA35246.1"/>
    </source>
</evidence>
<reference evidence="3 4" key="1">
    <citation type="submission" date="2015-04" db="EMBL/GenBank/DDBJ databases">
        <title>The draft genome sequence of Fusarium langsethiae, a T-2/HT-2 mycotoxin producer.</title>
        <authorList>
            <person name="Lysoe E."/>
            <person name="Divon H.H."/>
            <person name="Terzi V."/>
            <person name="Orru L."/>
            <person name="Lamontanara A."/>
            <person name="Kolseth A.-K."/>
            <person name="Frandsen R.J."/>
            <person name="Nielsen K."/>
            <person name="Thrane U."/>
        </authorList>
    </citation>
    <scope>NUCLEOTIDE SEQUENCE [LARGE SCALE GENOMIC DNA]</scope>
    <source>
        <strain evidence="3 4">Fl201059</strain>
    </source>
</reference>
<comment type="caution">
    <text evidence="3">The sequence shown here is derived from an EMBL/GenBank/DDBJ whole genome shotgun (WGS) entry which is preliminary data.</text>
</comment>
<accession>A0A0M9ELR3</accession>
<organism evidence="3 4">
    <name type="scientific">Fusarium langsethiae</name>
    <dbReference type="NCBI Taxonomy" id="179993"/>
    <lineage>
        <taxon>Eukaryota</taxon>
        <taxon>Fungi</taxon>
        <taxon>Dikarya</taxon>
        <taxon>Ascomycota</taxon>
        <taxon>Pezizomycotina</taxon>
        <taxon>Sordariomycetes</taxon>
        <taxon>Hypocreomycetidae</taxon>
        <taxon>Hypocreales</taxon>
        <taxon>Nectriaceae</taxon>
        <taxon>Fusarium</taxon>
    </lineage>
</organism>
<sequence length="378" mass="43004">MDAIESLPDREDIQELLTKYEARVLRASVKVLVNHDSLELRSLLSSISICEDFPPAAEPEKVANEEASWDATPEPATEQVPPCDYPCEPEIAAQDFQETKDAEPEVIEEEYIEVQDMEEKSFDDDPLPSGHDDNDYGDNPTSNKSVDSGTDEGPVGIREAPVKDAASSDEETGEERAQEKRDLICLPFNSQHILMVQLQGILERACFAYAQRGLPTLLRKRRWSCAEAAPLHTWMDEFSIVRDTFDPEPNRELLQSVAEIEDTAVKRTPIGWSMTKKFLDSAVELTEVLRTEEYGDFVKKIRVDVAQAIQDLRNQEEELRKREMHELFCICLEREELDGREKLAWAEKKSKTRECQQSAGLRVIKAIDEAKVIFEMPT</sequence>